<name>A0ABU5Z568_9FLAO</name>
<dbReference type="InterPro" id="IPR052928">
    <property type="entry name" value="Desiccation-related_membrane"/>
</dbReference>
<keyword evidence="2" id="KW-0812">Transmembrane</keyword>
<reference evidence="3 4" key="1">
    <citation type="submission" date="2023-12" db="EMBL/GenBank/DDBJ databases">
        <title>Genomic sequences of Capnocytophaga and Parvimonas strains.</title>
        <authorList>
            <person name="Watt R.M."/>
            <person name="Wang M."/>
            <person name="Yang T."/>
            <person name="Tong W.M."/>
        </authorList>
    </citation>
    <scope>NUCLEOTIDE SEQUENCE [LARGE SCALE GENOMIC DNA]</scope>
    <source>
        <strain evidence="3 4">CCUG 13096</strain>
    </source>
</reference>
<feature type="coiled-coil region" evidence="1">
    <location>
        <begin position="38"/>
        <end position="72"/>
    </location>
</feature>
<dbReference type="PANTHER" id="PTHR35792">
    <property type="entry name" value="GENERAL STRESS PROTEIN"/>
    <property type="match status" value="1"/>
</dbReference>
<dbReference type="Proteomes" id="UP001311730">
    <property type="component" value="Unassembled WGS sequence"/>
</dbReference>
<dbReference type="InterPro" id="IPR024623">
    <property type="entry name" value="YtxH"/>
</dbReference>
<feature type="transmembrane region" description="Helical" evidence="2">
    <location>
        <begin position="6"/>
        <end position="26"/>
    </location>
</feature>
<evidence type="ECO:0000256" key="1">
    <source>
        <dbReference type="SAM" id="Coils"/>
    </source>
</evidence>
<evidence type="ECO:0000313" key="4">
    <source>
        <dbReference type="Proteomes" id="UP001311730"/>
    </source>
</evidence>
<dbReference type="PANTHER" id="PTHR35792:SF1">
    <property type="entry name" value="SLL0268 PROTEIN"/>
    <property type="match status" value="1"/>
</dbReference>
<keyword evidence="2" id="KW-1133">Transmembrane helix</keyword>
<sequence length="105" mass="11528">MSKIANTLLGLAAGSAVGVGLGILFAPDKGKNTRKKIKNSVSDKVDELKEQLESLTKNLRQKSLEIKGSLEEKVDNLLSESNYKSEDLINLLEKKLASMKKEVKK</sequence>
<keyword evidence="1" id="KW-0175">Coiled coil</keyword>
<accession>A0ABU5Z568</accession>
<dbReference type="Pfam" id="PF12732">
    <property type="entry name" value="YtxH"/>
    <property type="match status" value="1"/>
</dbReference>
<keyword evidence="4" id="KW-1185">Reference proteome</keyword>
<dbReference type="RefSeq" id="WP_323982565.1">
    <property type="nucleotide sequence ID" value="NZ_JAYKBW010000002.1"/>
</dbReference>
<keyword evidence="2" id="KW-0472">Membrane</keyword>
<proteinExistence type="predicted"/>
<comment type="caution">
    <text evidence="3">The sequence shown here is derived from an EMBL/GenBank/DDBJ whole genome shotgun (WGS) entry which is preliminary data.</text>
</comment>
<organism evidence="3 4">
    <name type="scientific">Capnocytophaga gingivalis</name>
    <dbReference type="NCBI Taxonomy" id="1017"/>
    <lineage>
        <taxon>Bacteria</taxon>
        <taxon>Pseudomonadati</taxon>
        <taxon>Bacteroidota</taxon>
        <taxon>Flavobacteriia</taxon>
        <taxon>Flavobacteriales</taxon>
        <taxon>Flavobacteriaceae</taxon>
        <taxon>Capnocytophaga</taxon>
    </lineage>
</organism>
<gene>
    <name evidence="3" type="ORF">VJJ08_02175</name>
</gene>
<evidence type="ECO:0000313" key="3">
    <source>
        <dbReference type="EMBL" id="MEB3074105.1"/>
    </source>
</evidence>
<protein>
    <submittedName>
        <fullName evidence="3">YtxH domain-containing protein</fullName>
    </submittedName>
</protein>
<dbReference type="EMBL" id="JAYKBW010000002">
    <property type="protein sequence ID" value="MEB3074105.1"/>
    <property type="molecule type" value="Genomic_DNA"/>
</dbReference>
<evidence type="ECO:0000256" key="2">
    <source>
        <dbReference type="SAM" id="Phobius"/>
    </source>
</evidence>